<reference evidence="3" key="1">
    <citation type="submission" date="2016-11" db="UniProtKB">
        <authorList>
            <consortium name="WormBaseParasite"/>
        </authorList>
    </citation>
    <scope>IDENTIFICATION</scope>
</reference>
<dbReference type="Pfam" id="PF07735">
    <property type="entry name" value="FBA_2"/>
    <property type="match status" value="1"/>
</dbReference>
<dbReference type="WBParaSite" id="Csp11.Scaffold629.g14144.t2">
    <property type="protein sequence ID" value="Csp11.Scaffold629.g14144.t2"/>
    <property type="gene ID" value="Csp11.Scaffold629.g14144"/>
</dbReference>
<dbReference type="PANTHER" id="PTHR21503">
    <property type="entry name" value="F-BOX-CONTAINING HYPOTHETICAL PROTEIN C.ELEGANS"/>
    <property type="match status" value="1"/>
</dbReference>
<evidence type="ECO:0000259" key="1">
    <source>
        <dbReference type="Pfam" id="PF07735"/>
    </source>
</evidence>
<protein>
    <submittedName>
        <fullName evidence="3">FBA_2 domain-containing protein</fullName>
    </submittedName>
</protein>
<dbReference type="AlphaFoldDB" id="A0A1I7U2C4"/>
<proteinExistence type="predicted"/>
<keyword evidence="2" id="KW-1185">Reference proteome</keyword>
<name>A0A1I7U2C4_9PELO</name>
<organism evidence="2 3">
    <name type="scientific">Caenorhabditis tropicalis</name>
    <dbReference type="NCBI Taxonomy" id="1561998"/>
    <lineage>
        <taxon>Eukaryota</taxon>
        <taxon>Metazoa</taxon>
        <taxon>Ecdysozoa</taxon>
        <taxon>Nematoda</taxon>
        <taxon>Chromadorea</taxon>
        <taxon>Rhabditida</taxon>
        <taxon>Rhabditina</taxon>
        <taxon>Rhabditomorpha</taxon>
        <taxon>Rhabditoidea</taxon>
        <taxon>Rhabditidae</taxon>
        <taxon>Peloderinae</taxon>
        <taxon>Caenorhabditis</taxon>
    </lineage>
</organism>
<dbReference type="Proteomes" id="UP000095282">
    <property type="component" value="Unplaced"/>
</dbReference>
<evidence type="ECO:0000313" key="3">
    <source>
        <dbReference type="WBParaSite" id="Csp11.Scaffold629.g14144.t2"/>
    </source>
</evidence>
<sequence>MTTRQTLYPICHVLSEYNLNKSLDFNMEFPLIRLPDVPKIQIIQLMSIGERIKLALSSRKMENYLAWVFKNRTLDAVYTIELRGDTSFIGIDTKTWVLCMNHFKPECKKPGYISVEELKPWIDEKWTMMERTFNVFIRLQKVLPCVMTNLCVTLKTEPTPILKILSYPCVANLTGVHFYGGTVERNELDAIMEWRKENTIQYISVTDNEIPLDYRHPNAFRFTGVVYGDARWISLEDLLSMRNFYRPIFGKNRFSTKDLNTFIKYWINCDENMFTYLVIDYKDINISELMKDITVLKGFRSEKPFYLIASNSTENQILLTIQLIEHTEPQIRNVLDFSIQYANEPHKFRRGGTVPAWTREYRILGRLARKRWLEEEMITVGISIEEIKELDDLEEELTVEEVRIIDGIMTVQEKL</sequence>
<feature type="domain" description="Sdz-33 F-box" evidence="1">
    <location>
        <begin position="227"/>
        <end position="270"/>
    </location>
</feature>
<accession>A0A1I7U2C4</accession>
<dbReference type="eggNOG" id="ENOG502RB7G">
    <property type="taxonomic scope" value="Eukaryota"/>
</dbReference>
<dbReference type="STRING" id="1561998.A0A1I7U2C4"/>
<evidence type="ECO:0000313" key="2">
    <source>
        <dbReference type="Proteomes" id="UP000095282"/>
    </source>
</evidence>
<dbReference type="InterPro" id="IPR012885">
    <property type="entry name" value="F-box_Sdz-33"/>
</dbReference>
<dbReference type="PANTHER" id="PTHR21503:SF8">
    <property type="entry name" value="F-BOX ASSOCIATED DOMAIN-CONTAINING PROTEIN-RELATED"/>
    <property type="match status" value="1"/>
</dbReference>